<evidence type="ECO:0000256" key="4">
    <source>
        <dbReference type="ARBA" id="ARBA00023134"/>
    </source>
</evidence>
<dbReference type="PROSITE" id="PS51722">
    <property type="entry name" value="G_TR_2"/>
    <property type="match status" value="1"/>
</dbReference>
<dbReference type="SUPFAM" id="SSF48371">
    <property type="entry name" value="ARM repeat"/>
    <property type="match status" value="1"/>
</dbReference>
<dbReference type="CDD" id="cd03694">
    <property type="entry name" value="GTPBP_II"/>
    <property type="match status" value="1"/>
</dbReference>
<dbReference type="Proteomes" id="UP000092443">
    <property type="component" value="Unplaced"/>
</dbReference>
<evidence type="ECO:0000256" key="1">
    <source>
        <dbReference type="ARBA" id="ARBA00004496"/>
    </source>
</evidence>
<dbReference type="InterPro" id="IPR009000">
    <property type="entry name" value="Transl_B-barrel_sf"/>
</dbReference>
<dbReference type="CDD" id="cd03708">
    <property type="entry name" value="GTPBP_III"/>
    <property type="match status" value="1"/>
</dbReference>
<evidence type="ECO:0000259" key="6">
    <source>
        <dbReference type="PROSITE" id="PS51722"/>
    </source>
</evidence>
<feature type="compositionally biased region" description="Low complexity" evidence="5">
    <location>
        <begin position="451"/>
        <end position="472"/>
    </location>
</feature>
<dbReference type="Gene3D" id="3.40.50.300">
    <property type="entry name" value="P-loop containing nucleotide triphosphate hydrolases"/>
    <property type="match status" value="1"/>
</dbReference>
<dbReference type="AlphaFoldDB" id="A0A8U0WI89"/>
<dbReference type="PANTHER" id="PTHR16023:SF0">
    <property type="entry name" value="PROTEIN VAC14 HOMOLOG"/>
    <property type="match status" value="1"/>
</dbReference>
<dbReference type="GO" id="GO:0006661">
    <property type="term" value="P:phosphatidylinositol biosynthetic process"/>
    <property type="evidence" value="ECO:0007669"/>
    <property type="project" value="InterPro"/>
</dbReference>
<dbReference type="GeneID" id="119634506"/>
<dbReference type="GO" id="GO:0010008">
    <property type="term" value="C:endosome membrane"/>
    <property type="evidence" value="ECO:0007669"/>
    <property type="project" value="TreeGrafter"/>
</dbReference>
<dbReference type="FunFam" id="2.40.30.10:FF:000014">
    <property type="entry name" value="Probable GTP-binding protein 1"/>
    <property type="match status" value="1"/>
</dbReference>
<dbReference type="CDD" id="cd04165">
    <property type="entry name" value="GTPBP1_like"/>
    <property type="match status" value="1"/>
</dbReference>
<keyword evidence="7" id="KW-1185">Reference proteome</keyword>
<dbReference type="GO" id="GO:0005525">
    <property type="term" value="F:GTP binding"/>
    <property type="evidence" value="ECO:0007669"/>
    <property type="project" value="UniProtKB-KW"/>
</dbReference>
<dbReference type="SUPFAM" id="SSF50447">
    <property type="entry name" value="Translation proteins"/>
    <property type="match status" value="1"/>
</dbReference>
<dbReference type="InterPro" id="IPR027417">
    <property type="entry name" value="P-loop_NTPase"/>
</dbReference>
<evidence type="ECO:0000256" key="3">
    <source>
        <dbReference type="ARBA" id="ARBA00022741"/>
    </source>
</evidence>
<dbReference type="Gene3D" id="1.25.10.10">
    <property type="entry name" value="Leucine-rich Repeat Variant"/>
    <property type="match status" value="2"/>
</dbReference>
<dbReference type="InterPro" id="IPR009001">
    <property type="entry name" value="Transl_elong_EF1A/Init_IF2_C"/>
</dbReference>
<dbReference type="InterPro" id="IPR000795">
    <property type="entry name" value="T_Tr_GTP-bd_dom"/>
</dbReference>
<dbReference type="InterPro" id="IPR011989">
    <property type="entry name" value="ARM-like"/>
</dbReference>
<gene>
    <name evidence="8" type="primary">LOC119634506</name>
</gene>
<keyword evidence="4" id="KW-0342">GTP-binding</keyword>
<dbReference type="GO" id="GO:0003924">
    <property type="term" value="F:GTPase activity"/>
    <property type="evidence" value="ECO:0007669"/>
    <property type="project" value="InterPro"/>
</dbReference>
<evidence type="ECO:0000313" key="8">
    <source>
        <dbReference type="RefSeq" id="XP_037884653.1"/>
    </source>
</evidence>
<comment type="similarity">
    <text evidence="2">Belongs to the TRAFAC class translation factor GTPase superfamily. Classic translation factor GTPase family. EF-Tu/EF-1A subfamily.</text>
</comment>
<reference evidence="8" key="1">
    <citation type="submission" date="2025-08" db="UniProtKB">
        <authorList>
            <consortium name="RefSeq"/>
        </authorList>
    </citation>
    <scope>IDENTIFICATION</scope>
    <source>
        <tissue evidence="8">Whole body pupa</tissue>
    </source>
</reference>
<proteinExistence type="inferred from homology"/>
<sequence length="1027" mass="114075">MESPYAPLSESAAKALGDKMYDKRKVASQEIEKMVTEFNLKNNSAQIRKLIEVLSNDFAGSRDANKRKGGLIGLAATSLGLGKDSHKYVNELVTPILHCLNDQDMRVRYFACESLYNVVKVSRSAIIPFLPDLFSALSRLVADNDQTVRDGSELLDRLLKDIVTESSQSFKMEAFIPLLKERIYVKNSFVRQYVISWISILNAVPEINMVLYLTDIIDGLFTMLEDNTQEIQRMCETTLTQFLKSIRNDSSSVCMEDTINTLITHAQSPHEQIKSIALTWIREFVLIFGSNVLPYASGIFTAILPCLECNEDSMKNIKECAVSVNKSMMKLVSSKEHKTQNIEQIDLKSIMTVLSRYLSHNSAQTKIAVLEWIYHLLINFPNEMSTHLNELGNNLLGILSDNSDDVVLKCISVLAEIVNSQHSKERDMDSFLSLFDPSQPDDGFDEESDIRNSNSNSSDSITQSSNQNSSSESELDGQNNKIVIDFDQGVLPPEPQIGNIEYKLKLISPSKQRFEHLVTQMKWRLREGHGEAIYEIGVSDSGHLHGLNEKDMNASLCTLKQMAHKLGASTSVLRIVYVAGRRSVAEVLVRKIPDDQHNIEVRVAVLGGADAGKSTLLGVLTQGEFDNGRGRARLNMFRHMHEIQSGRTSCISHETLGFDSQGKIINYKYNEMMTAEEISDRSTKLVTFMDLAGHRRYMRTTVQALSGYSPHYAMLVLSAGGGFNGTSQEHLSIARALDMPFFVVVTKTDITPPDQTVQELKNLLTSIGCRKVPFVVTNTDEVISAGSNQFSENIVPIFCVSNVTGSGLNLVTRFLYVLSPGISNLEKERLEQEPCEFHIDEIFRVSEVGPVVGGLLVKGVLTENMRMKIGPLPCGRFHSVTVHTIHRNKAPCRVVRAGQSASLSFTPNQILPTLRSGMVLLNDTGNDEPCGTLFFQAKVSVLFHATAIYVGFQTTVHIGSIRQTAVIRGIMGGEKIGTNDSASVMFQFVGHPEYVRAGMRVLFREGSSKGIGVVTQVFPLNRIIGQN</sequence>
<feature type="region of interest" description="Disordered" evidence="5">
    <location>
        <begin position="435"/>
        <end position="476"/>
    </location>
</feature>
<dbReference type="SUPFAM" id="SSF52540">
    <property type="entry name" value="P-loop containing nucleoside triphosphate hydrolases"/>
    <property type="match status" value="1"/>
</dbReference>
<dbReference type="InterPro" id="IPR026825">
    <property type="entry name" value="Vac14"/>
</dbReference>
<dbReference type="Gene3D" id="2.40.30.10">
    <property type="entry name" value="Translation factors"/>
    <property type="match status" value="1"/>
</dbReference>
<dbReference type="Pfam" id="PF00009">
    <property type="entry name" value="GTP_EFTU"/>
    <property type="match status" value="1"/>
</dbReference>
<dbReference type="KEGG" id="gfs:119634506"/>
<evidence type="ECO:0000256" key="2">
    <source>
        <dbReference type="ARBA" id="ARBA00007249"/>
    </source>
</evidence>
<evidence type="ECO:0000256" key="5">
    <source>
        <dbReference type="SAM" id="MobiDB-lite"/>
    </source>
</evidence>
<name>A0A8U0WI89_9MUSC</name>
<organism evidence="7 8">
    <name type="scientific">Glossina fuscipes</name>
    <dbReference type="NCBI Taxonomy" id="7396"/>
    <lineage>
        <taxon>Eukaryota</taxon>
        <taxon>Metazoa</taxon>
        <taxon>Ecdysozoa</taxon>
        <taxon>Arthropoda</taxon>
        <taxon>Hexapoda</taxon>
        <taxon>Insecta</taxon>
        <taxon>Pterygota</taxon>
        <taxon>Neoptera</taxon>
        <taxon>Endopterygota</taxon>
        <taxon>Diptera</taxon>
        <taxon>Brachycera</taxon>
        <taxon>Muscomorpha</taxon>
        <taxon>Hippoboscoidea</taxon>
        <taxon>Glossinidae</taxon>
        <taxon>Glossina</taxon>
    </lineage>
</organism>
<evidence type="ECO:0000313" key="7">
    <source>
        <dbReference type="Proteomes" id="UP000092443"/>
    </source>
</evidence>
<dbReference type="InterPro" id="IPR035531">
    <property type="entry name" value="GTPBP1-like"/>
</dbReference>
<comment type="subcellular location">
    <subcellularLocation>
        <location evidence="1">Cytoplasm</location>
    </subcellularLocation>
</comment>
<dbReference type="Pfam" id="PF12755">
    <property type="entry name" value="Vac14_Fab1_bd"/>
    <property type="match status" value="1"/>
</dbReference>
<dbReference type="SUPFAM" id="SSF50465">
    <property type="entry name" value="EF-Tu/eEF-1alpha/eIF2-gamma C-terminal domain"/>
    <property type="match status" value="1"/>
</dbReference>
<feature type="domain" description="Tr-type G" evidence="6">
    <location>
        <begin position="598"/>
        <end position="825"/>
    </location>
</feature>
<dbReference type="PANTHER" id="PTHR16023">
    <property type="entry name" value="TAX1 BINDING PROTEIN-RELATED"/>
    <property type="match status" value="1"/>
</dbReference>
<dbReference type="InterPro" id="IPR016024">
    <property type="entry name" value="ARM-type_fold"/>
</dbReference>
<keyword evidence="3" id="KW-0547">Nucleotide-binding</keyword>
<protein>
    <submittedName>
        <fullName evidence="8">GTP-binding protein 2 isoform X1</fullName>
    </submittedName>
</protein>
<dbReference type="FunFam" id="3.40.50.300:FF:000091">
    <property type="entry name" value="Probable GTP-binding protein 1"/>
    <property type="match status" value="1"/>
</dbReference>
<dbReference type="GO" id="GO:0070772">
    <property type="term" value="C:PAS complex"/>
    <property type="evidence" value="ECO:0007669"/>
    <property type="project" value="InterPro"/>
</dbReference>
<accession>A0A8U0WI89</accession>
<dbReference type="RefSeq" id="XP_037884653.1">
    <property type="nucleotide sequence ID" value="XM_038028725.1"/>
</dbReference>